<dbReference type="Proteomes" id="UP000190285">
    <property type="component" value="Unassembled WGS sequence"/>
</dbReference>
<organism evidence="2 3">
    <name type="scientific">Maledivibacter halophilus</name>
    <dbReference type="NCBI Taxonomy" id="36842"/>
    <lineage>
        <taxon>Bacteria</taxon>
        <taxon>Bacillati</taxon>
        <taxon>Bacillota</taxon>
        <taxon>Clostridia</taxon>
        <taxon>Peptostreptococcales</taxon>
        <taxon>Caminicellaceae</taxon>
        <taxon>Maledivibacter</taxon>
    </lineage>
</organism>
<keyword evidence="1" id="KW-0812">Transmembrane</keyword>
<name>A0A1T5K4K7_9FIRM</name>
<accession>A0A1T5K4K7</accession>
<keyword evidence="3" id="KW-1185">Reference proteome</keyword>
<reference evidence="2 3" key="1">
    <citation type="submission" date="2017-02" db="EMBL/GenBank/DDBJ databases">
        <authorList>
            <person name="Peterson S.W."/>
        </authorList>
    </citation>
    <scope>NUCLEOTIDE SEQUENCE [LARGE SCALE GENOMIC DNA]</scope>
    <source>
        <strain evidence="2 3">M1</strain>
    </source>
</reference>
<protein>
    <submittedName>
        <fullName evidence="2">Uncharacterized protein</fullName>
    </submittedName>
</protein>
<dbReference type="STRING" id="36842.SAMN02194393_01614"/>
<sequence length="46" mass="5577">MQFAQLIKNNIIYFNYEKSVVAYGFFVYNSKYTSKIVLCILYYYVI</sequence>
<proteinExistence type="predicted"/>
<keyword evidence="1" id="KW-0472">Membrane</keyword>
<dbReference type="AlphaFoldDB" id="A0A1T5K4K7"/>
<gene>
    <name evidence="2" type="ORF">SAMN02194393_01614</name>
</gene>
<feature type="transmembrane region" description="Helical" evidence="1">
    <location>
        <begin position="20"/>
        <end position="45"/>
    </location>
</feature>
<evidence type="ECO:0000256" key="1">
    <source>
        <dbReference type="SAM" id="Phobius"/>
    </source>
</evidence>
<evidence type="ECO:0000313" key="2">
    <source>
        <dbReference type="EMBL" id="SKC58561.1"/>
    </source>
</evidence>
<keyword evidence="1" id="KW-1133">Transmembrane helix</keyword>
<evidence type="ECO:0000313" key="3">
    <source>
        <dbReference type="Proteomes" id="UP000190285"/>
    </source>
</evidence>
<dbReference type="EMBL" id="FUZT01000003">
    <property type="protein sequence ID" value="SKC58561.1"/>
    <property type="molecule type" value="Genomic_DNA"/>
</dbReference>